<dbReference type="Gene3D" id="3.40.1010.10">
    <property type="entry name" value="Cobalt-precorrin-4 Transmethylase, Domain 1"/>
    <property type="match status" value="1"/>
</dbReference>
<name>A0A9D1T532_9FIRM</name>
<sequence length="670" mass="73485">MSEILIFAGTCEGRAVAEFLSERKQRARVCVATEYGESLLPKGEFLEISHERMDREQMEALMTSMGPDCLVIDATHPYAVQVTENIRQACTAAGASYLRLIRPSRQTEGEAVYVKYTAEAVEYLKSTEGDILVTTGSKELEAFCALPDYKNRVYARVLSLPQVAASCAALGFEGKHLICMQGPFSRELNAAMIRQLHTRWLVTKESGAAGGFQEKCLAARDTGSGLVIIGRPRREEGVTLAECLEMLAQRLHVAPPRKEEDREEDRKISLVGIGMGTPDTLTEEGKRELSQAQLLIGARRMLEQTALPGQAVYAAYKPEEIRDYIEAHPEYRRVAIALSGDVGFFSGAKRLVEVLDGQVEIYCGISSLVYFCGRLHTCWEDVLPVSLHGRQRNIPGLLRQHARVFAIVGTDTGAGQICRTLSDCGMGKVQVTLGERLSYEDEKITRGTARELADRKTDPLSVIFLENPDALDPVVTHGIPDDAFVRDRIPMTKEEVRSVSLSKLRLTRGARIWDVGAGTGSVSVEMARMAVDGMVYAVEKKEEAAALIEKNREAFGICNLQVIRGCAPEALKSLPAPTHVFIGGSSGNLREIMELVLEKNPGARMVINCITLETMAEALQCIRQLPVEDVDIAQITAAKGKAAGPYHLMMGQNPVTVISCTGRGEEEKQP</sequence>
<evidence type="ECO:0000313" key="8">
    <source>
        <dbReference type="Proteomes" id="UP000886723"/>
    </source>
</evidence>
<organism evidence="7 8">
    <name type="scientific">Candidatus Pullilachnospira stercoravium</name>
    <dbReference type="NCBI Taxonomy" id="2840913"/>
    <lineage>
        <taxon>Bacteria</taxon>
        <taxon>Bacillati</taxon>
        <taxon>Bacillota</taxon>
        <taxon>Clostridia</taxon>
        <taxon>Lachnospirales</taxon>
        <taxon>Lachnospiraceae</taxon>
        <taxon>Lachnospiraceae incertae sedis</taxon>
        <taxon>Candidatus Pullilachnospira</taxon>
    </lineage>
</organism>
<dbReference type="EMBL" id="DVON01000036">
    <property type="protein sequence ID" value="HIV11877.1"/>
    <property type="molecule type" value="Genomic_DNA"/>
</dbReference>
<dbReference type="SUPFAM" id="SSF53790">
    <property type="entry name" value="Tetrapyrrole methylase"/>
    <property type="match status" value="1"/>
</dbReference>
<dbReference type="Gene3D" id="3.40.50.150">
    <property type="entry name" value="Vaccinia Virus protein VP39"/>
    <property type="match status" value="1"/>
</dbReference>
<proteinExistence type="predicted"/>
<evidence type="ECO:0000259" key="6">
    <source>
        <dbReference type="Pfam" id="PF00590"/>
    </source>
</evidence>
<comment type="caution">
    <text evidence="7">The sequence shown here is derived from an EMBL/GenBank/DDBJ whole genome shotgun (WGS) entry which is preliminary data.</text>
</comment>
<evidence type="ECO:0000256" key="2">
    <source>
        <dbReference type="ARBA" id="ARBA00022573"/>
    </source>
</evidence>
<gene>
    <name evidence="7" type="primary">cobK</name>
    <name evidence="7" type="ORF">IAA63_01885</name>
</gene>
<dbReference type="SUPFAM" id="SSF53335">
    <property type="entry name" value="S-adenosyl-L-methionine-dependent methyltransferases"/>
    <property type="match status" value="1"/>
</dbReference>
<dbReference type="GO" id="GO:0016994">
    <property type="term" value="F:precorrin-6A reductase activity"/>
    <property type="evidence" value="ECO:0007669"/>
    <property type="project" value="UniProtKB-EC"/>
</dbReference>
<dbReference type="Proteomes" id="UP000886723">
    <property type="component" value="Unassembled WGS sequence"/>
</dbReference>
<dbReference type="CDD" id="cd11644">
    <property type="entry name" value="Precorrin-6Y-MT"/>
    <property type="match status" value="1"/>
</dbReference>
<dbReference type="AlphaFoldDB" id="A0A9D1T532"/>
<dbReference type="InterPro" id="IPR012818">
    <property type="entry name" value="CbiE"/>
</dbReference>
<comment type="pathway">
    <text evidence="1">Cofactor biosynthesis; adenosylcobalamin biosynthesis.</text>
</comment>
<evidence type="ECO:0000313" key="7">
    <source>
        <dbReference type="EMBL" id="HIV11877.1"/>
    </source>
</evidence>
<dbReference type="InterPro" id="IPR000878">
    <property type="entry name" value="4pyrrol_Mease"/>
</dbReference>
<keyword evidence="3" id="KW-0489">Methyltransferase</keyword>
<reference evidence="7" key="2">
    <citation type="journal article" date="2021" name="PeerJ">
        <title>Extensive microbial diversity within the chicken gut microbiome revealed by metagenomics and culture.</title>
        <authorList>
            <person name="Gilroy R."/>
            <person name="Ravi A."/>
            <person name="Getino M."/>
            <person name="Pursley I."/>
            <person name="Horton D.L."/>
            <person name="Alikhan N.F."/>
            <person name="Baker D."/>
            <person name="Gharbi K."/>
            <person name="Hall N."/>
            <person name="Watson M."/>
            <person name="Adriaenssens E.M."/>
            <person name="Foster-Nyarko E."/>
            <person name="Jarju S."/>
            <person name="Secka A."/>
            <person name="Antonio M."/>
            <person name="Oren A."/>
            <person name="Chaudhuri R.R."/>
            <person name="La Ragione R."/>
            <person name="Hildebrand F."/>
            <person name="Pallen M.J."/>
        </authorList>
    </citation>
    <scope>NUCLEOTIDE SEQUENCE</scope>
    <source>
        <strain evidence="7">ChiBcec2-4451</strain>
    </source>
</reference>
<dbReference type="EC" id="1.3.1.54" evidence="7"/>
<dbReference type="InterPro" id="IPR050714">
    <property type="entry name" value="Cobalamin_biosynth_MTase"/>
</dbReference>
<dbReference type="CDD" id="cd02440">
    <property type="entry name" value="AdoMet_MTases"/>
    <property type="match status" value="1"/>
</dbReference>
<keyword evidence="4" id="KW-0808">Transferase</keyword>
<dbReference type="PROSITE" id="PS51014">
    <property type="entry name" value="COBK_CBIJ"/>
    <property type="match status" value="1"/>
</dbReference>
<dbReference type="InterPro" id="IPR014008">
    <property type="entry name" value="Cbl_synth_MTase_CbiT"/>
</dbReference>
<keyword evidence="7" id="KW-0560">Oxidoreductase</keyword>
<evidence type="ECO:0000256" key="3">
    <source>
        <dbReference type="ARBA" id="ARBA00022603"/>
    </source>
</evidence>
<feature type="domain" description="Tetrapyrrole methylase" evidence="6">
    <location>
        <begin position="267"/>
        <end position="453"/>
    </location>
</feature>
<evidence type="ECO:0000256" key="5">
    <source>
        <dbReference type="ARBA" id="ARBA00022691"/>
    </source>
</evidence>
<dbReference type="InterPro" id="IPR029063">
    <property type="entry name" value="SAM-dependent_MTases_sf"/>
</dbReference>
<dbReference type="PANTHER" id="PTHR43182">
    <property type="entry name" value="COBALT-PRECORRIN-6B C(15)-METHYLTRANSFERASE (DECARBOXYLATING)"/>
    <property type="match status" value="1"/>
</dbReference>
<dbReference type="InterPro" id="IPR003723">
    <property type="entry name" value="Precorrin-6x_reduct"/>
</dbReference>
<dbReference type="PANTHER" id="PTHR43182:SF1">
    <property type="entry name" value="COBALT-PRECORRIN-7 C(5)-METHYLTRANSFERASE"/>
    <property type="match status" value="1"/>
</dbReference>
<evidence type="ECO:0000256" key="4">
    <source>
        <dbReference type="ARBA" id="ARBA00022679"/>
    </source>
</evidence>
<dbReference type="GO" id="GO:0009236">
    <property type="term" value="P:cobalamin biosynthetic process"/>
    <property type="evidence" value="ECO:0007669"/>
    <property type="project" value="UniProtKB-KW"/>
</dbReference>
<dbReference type="InterPro" id="IPR035996">
    <property type="entry name" value="4pyrrol_Methylase_sf"/>
</dbReference>
<dbReference type="GO" id="GO:0008276">
    <property type="term" value="F:protein methyltransferase activity"/>
    <property type="evidence" value="ECO:0007669"/>
    <property type="project" value="InterPro"/>
</dbReference>
<evidence type="ECO:0000256" key="1">
    <source>
        <dbReference type="ARBA" id="ARBA00004953"/>
    </source>
</evidence>
<keyword evidence="2" id="KW-0169">Cobalamin biosynthesis</keyword>
<reference evidence="7" key="1">
    <citation type="submission" date="2020-10" db="EMBL/GenBank/DDBJ databases">
        <authorList>
            <person name="Gilroy R."/>
        </authorList>
    </citation>
    <scope>NUCLEOTIDE SEQUENCE</scope>
    <source>
        <strain evidence="7">ChiBcec2-4451</strain>
    </source>
</reference>
<keyword evidence="5" id="KW-0949">S-adenosyl-L-methionine</keyword>
<dbReference type="Pfam" id="PF00590">
    <property type="entry name" value="TP_methylase"/>
    <property type="match status" value="1"/>
</dbReference>
<dbReference type="NCBIfam" id="TIGR02467">
    <property type="entry name" value="CbiE"/>
    <property type="match status" value="1"/>
</dbReference>
<dbReference type="NCBIfam" id="TIGR02469">
    <property type="entry name" value="CbiT"/>
    <property type="match status" value="1"/>
</dbReference>
<dbReference type="GO" id="GO:0032259">
    <property type="term" value="P:methylation"/>
    <property type="evidence" value="ECO:0007669"/>
    <property type="project" value="UniProtKB-KW"/>
</dbReference>
<protein>
    <submittedName>
        <fullName evidence="7">Precorrin-6A reductase</fullName>
        <ecNumber evidence="7">1.3.1.54</ecNumber>
    </submittedName>
</protein>
<dbReference type="Pfam" id="PF02571">
    <property type="entry name" value="CbiJ"/>
    <property type="match status" value="1"/>
</dbReference>
<dbReference type="NCBIfam" id="TIGR00715">
    <property type="entry name" value="precor6x_red"/>
    <property type="match status" value="1"/>
</dbReference>
<dbReference type="InterPro" id="IPR014777">
    <property type="entry name" value="4pyrrole_Mease_sub1"/>
</dbReference>
<accession>A0A9D1T532</accession>